<keyword evidence="3" id="KW-1185">Reference proteome</keyword>
<proteinExistence type="predicted"/>
<protein>
    <submittedName>
        <fullName evidence="2">Uncharacterized protein</fullName>
    </submittedName>
</protein>
<accession>A0AAD1ZN76</accession>
<feature type="compositionally biased region" description="Basic and acidic residues" evidence="1">
    <location>
        <begin position="1"/>
        <end position="10"/>
    </location>
</feature>
<sequence>MENQHLESESKGGGARAPPFPVEEEFINEVLSKTPFVKGSNQRVETKNKRMQKSKTESKGCDSIKERTTTVQQRNAGVNKVLLREYGEISNKRSRSSTTSSEVDQYMNLRDKSPRLSETGRLGGAPLVKTVESGDDNGKIEKSNDDVLAEDGESFENPIVPLECFIFL</sequence>
<dbReference type="EMBL" id="OU503047">
    <property type="protein sequence ID" value="CAI9772544.1"/>
    <property type="molecule type" value="Genomic_DNA"/>
</dbReference>
<reference evidence="2" key="1">
    <citation type="submission" date="2023-05" db="EMBL/GenBank/DDBJ databases">
        <authorList>
            <person name="Huff M."/>
        </authorList>
    </citation>
    <scope>NUCLEOTIDE SEQUENCE</scope>
</reference>
<dbReference type="PANTHER" id="PTHR33871">
    <property type="entry name" value="OS05G0503100 PROTEIN-RELATED"/>
    <property type="match status" value="1"/>
</dbReference>
<feature type="compositionally biased region" description="Basic and acidic residues" evidence="1">
    <location>
        <begin position="44"/>
        <end position="63"/>
    </location>
</feature>
<name>A0AAD1ZN76_9LAMI</name>
<evidence type="ECO:0000256" key="1">
    <source>
        <dbReference type="SAM" id="MobiDB-lite"/>
    </source>
</evidence>
<evidence type="ECO:0000313" key="3">
    <source>
        <dbReference type="Proteomes" id="UP000834106"/>
    </source>
</evidence>
<dbReference type="AlphaFoldDB" id="A0AAD1ZN76"/>
<feature type="region of interest" description="Disordered" evidence="1">
    <location>
        <begin position="89"/>
        <end position="142"/>
    </location>
</feature>
<organism evidence="2 3">
    <name type="scientific">Fraxinus pennsylvanica</name>
    <dbReference type="NCBI Taxonomy" id="56036"/>
    <lineage>
        <taxon>Eukaryota</taxon>
        <taxon>Viridiplantae</taxon>
        <taxon>Streptophyta</taxon>
        <taxon>Embryophyta</taxon>
        <taxon>Tracheophyta</taxon>
        <taxon>Spermatophyta</taxon>
        <taxon>Magnoliopsida</taxon>
        <taxon>eudicotyledons</taxon>
        <taxon>Gunneridae</taxon>
        <taxon>Pentapetalae</taxon>
        <taxon>asterids</taxon>
        <taxon>lamiids</taxon>
        <taxon>Lamiales</taxon>
        <taxon>Oleaceae</taxon>
        <taxon>Oleeae</taxon>
        <taxon>Fraxinus</taxon>
    </lineage>
</organism>
<gene>
    <name evidence="2" type="ORF">FPE_LOCUS19974</name>
</gene>
<evidence type="ECO:0000313" key="2">
    <source>
        <dbReference type="EMBL" id="CAI9772544.1"/>
    </source>
</evidence>
<feature type="region of interest" description="Disordered" evidence="1">
    <location>
        <begin position="38"/>
        <end position="63"/>
    </location>
</feature>
<dbReference type="Proteomes" id="UP000834106">
    <property type="component" value="Chromosome 12"/>
</dbReference>
<dbReference type="PANTHER" id="PTHR33871:SF1">
    <property type="entry name" value="OS05G0503100 PROTEIN"/>
    <property type="match status" value="1"/>
</dbReference>
<feature type="region of interest" description="Disordered" evidence="1">
    <location>
        <begin position="1"/>
        <end position="20"/>
    </location>
</feature>